<protein>
    <recommendedName>
        <fullName evidence="3">NACHT domain-containing protein</fullName>
    </recommendedName>
</protein>
<name>A0AAD8DPF8_MYTSE</name>
<evidence type="ECO:0000313" key="2">
    <source>
        <dbReference type="Proteomes" id="UP001231518"/>
    </source>
</evidence>
<gene>
    <name evidence="1" type="ORF">PYW07_005335</name>
</gene>
<accession>A0AAD8DPF8</accession>
<reference evidence="1" key="1">
    <citation type="submission" date="2023-03" db="EMBL/GenBank/DDBJ databases">
        <title>Chromosome-level genomes of two armyworms, Mythimna separata and Mythimna loreyi, provide insights into the biosynthesis and reception of sex pheromones.</title>
        <authorList>
            <person name="Zhao H."/>
        </authorList>
    </citation>
    <scope>NUCLEOTIDE SEQUENCE</scope>
    <source>
        <strain evidence="1">BeijingLab</strain>
        <tissue evidence="1">Pupa</tissue>
    </source>
</reference>
<dbReference type="EMBL" id="JARGEI010000021">
    <property type="protein sequence ID" value="KAJ8712493.1"/>
    <property type="molecule type" value="Genomic_DNA"/>
</dbReference>
<dbReference type="Gene3D" id="3.40.50.300">
    <property type="entry name" value="P-loop containing nucleotide triphosphate hydrolases"/>
    <property type="match status" value="1"/>
</dbReference>
<dbReference type="InterPro" id="IPR027417">
    <property type="entry name" value="P-loop_NTPase"/>
</dbReference>
<comment type="caution">
    <text evidence="1">The sequence shown here is derived from an EMBL/GenBank/DDBJ whole genome shotgun (WGS) entry which is preliminary data.</text>
</comment>
<evidence type="ECO:0008006" key="3">
    <source>
        <dbReference type="Google" id="ProtNLM"/>
    </source>
</evidence>
<organism evidence="1 2">
    <name type="scientific">Mythimna separata</name>
    <name type="common">Oriental armyworm</name>
    <name type="synonym">Pseudaletia separata</name>
    <dbReference type="NCBI Taxonomy" id="271217"/>
    <lineage>
        <taxon>Eukaryota</taxon>
        <taxon>Metazoa</taxon>
        <taxon>Ecdysozoa</taxon>
        <taxon>Arthropoda</taxon>
        <taxon>Hexapoda</taxon>
        <taxon>Insecta</taxon>
        <taxon>Pterygota</taxon>
        <taxon>Neoptera</taxon>
        <taxon>Endopterygota</taxon>
        <taxon>Lepidoptera</taxon>
        <taxon>Glossata</taxon>
        <taxon>Ditrysia</taxon>
        <taxon>Noctuoidea</taxon>
        <taxon>Noctuidae</taxon>
        <taxon>Noctuinae</taxon>
        <taxon>Hadenini</taxon>
        <taxon>Mythimna</taxon>
    </lineage>
</organism>
<sequence>MCALYSKRAGTSGISGQLYESKLISLLYFRALQDKRIKEFKLASNINNIGAFDDICFTAEVDGFEKPIAVFIQAKHKENKNQILKMDLEIYFKSYLKIRQCFNQSKDMFFKGPYDEVECLFVFYTTAKDEFSNYLKLESKFCTILNDLIGTDGTANRPDTRNKDVKSLCEVAMKEQMTSLAERMAKFINNDVNFQMMLIDDLFQNYHVILAEKVVNVSELQPNGCRLVTFRHDFFDTHDEYLVLFKNTLLKEILKYRKIEPVDIKHFLSDFLNEPSNAFKLSKLIETVITYKNNQLEFNKKSIKDLKLDMKLPDVSPGTVREAVELAAKEILLSPKFKQRVPYSFGNKDITLSGSEPKKKRRINYLASKITDLLVKCKSGKIITIDESLDDGFLQLNGGITGGIGNIFVLDDYNTKLMKITNNTESLGVFAKQLYERLNRKIESHNNDNPENKIPNLCEYKFLFNSNKFPKLLLECSDNEDKVRDFLNKLVSFSSQADEEGVESILKNEIEENQLNEPNYFQAKTDAIFAKFHDEVQKWWIQPDQAPYLTRKSDLFQKARHIIKDQLVSVINFIYKIKINRIDCTFTENAVKSLNLQDQQLKTVITTENTILTVVKVIQHLKNISHIILDLDYIINLLPIDFKKLQDELRNTRKDTALILVCDEIHKDKKKIIKTIAEAVLNKNTIIVTKRVCVEVLQKYFPESFRTSISDETNSLIDMSEESQKNIMESTKVMFQGTELRLDLIIDEKSKTFVKGDILHKIINKEIIVVGTLNVKSNYNNIKHLYVERRLKEAEFKSNPSINYTCDVSCSCRFKKIQDSNNSTEKLEKEAFCSSKYIQTSDQIPEKTYINLLTYDLYDNEQSLSTEVITNIEFWLGDSIDEPKDKVPDETLKKEKNLSSEFFTHFDKKNEVLNIHLEKGSTVSGMFVKTLTSELLDHIVLILAEPGMGKSTLLTNLSIKTKELKPEVWIIRINLLEYSEEFSKWKDDDITIDLLETLNFMCQVILRDKLGKKSKVEIVLEEKNKVVYLKYCTAEDPSIEFELNLFLHFYCEREIIFVFDGFDEICPHYTNVVIKCLKCIANNLRKHRMWIASRSYNEAKAILEKEFGSSYEIDNFSVWEMIHYLYRFWKLNLKLEELNSTQLENVKEFLEYVSAVNTEKIGVVEPLHLVNMIAASYLSKEIRQTHIPLWKYNKRYIVITCDSCFIPLNPLFLYLAALYVLDNIKEEHRKTKEWYLDFETFAIYKRFLEIKIKRRYEEKNEYNLKNPDTIIAYEKEISKSIINHKKLGAFVIFNRYVSLLFNAKDLEEIEENLKVVEKAVEKTLCLVESVCNGIPIFTHMSFTEHFAVEYVCDRLKNTTNTDQKSVVLQFINLIFGRIVYRNIRKIFDHKLKSDNTLLSILEDNHDVIFHWMWNRTLIYMKENSGFFFSFPLFIAVDENLKKCELLFRKTISHALFYTNITDRIGAAHLLNMFNMRNYTPKNFDLIYSKYKAEYRPQDDFLRRFFFY</sequence>
<proteinExistence type="predicted"/>
<dbReference type="SUPFAM" id="SSF52540">
    <property type="entry name" value="P-loop containing nucleoside triphosphate hydrolases"/>
    <property type="match status" value="1"/>
</dbReference>
<dbReference type="Proteomes" id="UP001231518">
    <property type="component" value="Chromosome 17"/>
</dbReference>
<keyword evidence="2" id="KW-1185">Reference proteome</keyword>
<evidence type="ECO:0000313" key="1">
    <source>
        <dbReference type="EMBL" id="KAJ8712493.1"/>
    </source>
</evidence>